<comment type="caution">
    <text evidence="2">The sequence shown here is derived from an EMBL/GenBank/DDBJ whole genome shotgun (WGS) entry which is preliminary data.</text>
</comment>
<dbReference type="InterPro" id="IPR016181">
    <property type="entry name" value="Acyl_CoA_acyltransferase"/>
</dbReference>
<reference evidence="2 3" key="1">
    <citation type="submission" date="2019-03" db="EMBL/GenBank/DDBJ databases">
        <title>Genomic Encyclopedia of Type Strains, Phase IV (KMG-IV): sequencing the most valuable type-strain genomes for metagenomic binning, comparative biology and taxonomic classification.</title>
        <authorList>
            <person name="Goeker M."/>
        </authorList>
    </citation>
    <scope>NUCLEOTIDE SEQUENCE [LARGE SCALE GENOMIC DNA]</scope>
    <source>
        <strain evidence="2 3">DSM 2781</strain>
    </source>
</reference>
<name>A0A4R2NJY1_RHOAD</name>
<dbReference type="SUPFAM" id="SSF55729">
    <property type="entry name" value="Acyl-CoA N-acyltransferases (Nat)"/>
    <property type="match status" value="1"/>
</dbReference>
<sequence>MTAIPTIDTARLILRAPGPQDFPAMRAFYASDRSRFVGGPKDAEGAWRQLATEIGHWALCGYGRWIVEDKATGTVCGIVGLWNPEGWPEPEIGWDLFDGFEGRGYATEAAEAARAHAYETLGWRTVISLVDPANRASARVAERLCARPDGEFTHAVFGTVIVYRHPVPEVCL</sequence>
<keyword evidence="3" id="KW-1185">Reference proteome</keyword>
<organism evidence="2 3">
    <name type="scientific">Rhodovulum adriaticum</name>
    <name type="common">Rhodopseudomonas adriatica</name>
    <dbReference type="NCBI Taxonomy" id="35804"/>
    <lineage>
        <taxon>Bacteria</taxon>
        <taxon>Pseudomonadati</taxon>
        <taxon>Pseudomonadota</taxon>
        <taxon>Alphaproteobacteria</taxon>
        <taxon>Rhodobacterales</taxon>
        <taxon>Paracoccaceae</taxon>
        <taxon>Rhodovulum</taxon>
    </lineage>
</organism>
<dbReference type="PROSITE" id="PS51186">
    <property type="entry name" value="GNAT"/>
    <property type="match status" value="1"/>
</dbReference>
<keyword evidence="2" id="KW-0808">Transferase</keyword>
<evidence type="ECO:0000259" key="1">
    <source>
        <dbReference type="PROSITE" id="PS51186"/>
    </source>
</evidence>
<dbReference type="InterPro" id="IPR051531">
    <property type="entry name" value="N-acetyltransferase"/>
</dbReference>
<dbReference type="InterPro" id="IPR000182">
    <property type="entry name" value="GNAT_dom"/>
</dbReference>
<dbReference type="OrthoDB" id="6293260at2"/>
<accession>A0A4R2NJY1</accession>
<dbReference type="PANTHER" id="PTHR43792">
    <property type="entry name" value="GNAT FAMILY, PUTATIVE (AFU_ORTHOLOGUE AFUA_3G00765)-RELATED-RELATED"/>
    <property type="match status" value="1"/>
</dbReference>
<dbReference type="GO" id="GO:0016747">
    <property type="term" value="F:acyltransferase activity, transferring groups other than amino-acyl groups"/>
    <property type="evidence" value="ECO:0007669"/>
    <property type="project" value="InterPro"/>
</dbReference>
<feature type="domain" description="N-acetyltransferase" evidence="1">
    <location>
        <begin position="12"/>
        <end position="172"/>
    </location>
</feature>
<gene>
    <name evidence="2" type="ORF">EV656_11197</name>
</gene>
<dbReference type="EMBL" id="SLXL01000011">
    <property type="protein sequence ID" value="TCP21444.1"/>
    <property type="molecule type" value="Genomic_DNA"/>
</dbReference>
<dbReference type="Gene3D" id="3.40.630.30">
    <property type="match status" value="1"/>
</dbReference>
<dbReference type="Pfam" id="PF13302">
    <property type="entry name" value="Acetyltransf_3"/>
    <property type="match status" value="1"/>
</dbReference>
<protein>
    <submittedName>
        <fullName evidence="2">RimJ/RimL family protein N-acetyltransferase</fullName>
    </submittedName>
</protein>
<evidence type="ECO:0000313" key="3">
    <source>
        <dbReference type="Proteomes" id="UP000295733"/>
    </source>
</evidence>
<dbReference type="RefSeq" id="WP_132604908.1">
    <property type="nucleotide sequence ID" value="NZ_NRRP01000017.1"/>
</dbReference>
<dbReference type="AlphaFoldDB" id="A0A4R2NJY1"/>
<evidence type="ECO:0000313" key="2">
    <source>
        <dbReference type="EMBL" id="TCP21444.1"/>
    </source>
</evidence>
<proteinExistence type="predicted"/>
<dbReference type="Proteomes" id="UP000295733">
    <property type="component" value="Unassembled WGS sequence"/>
</dbReference>
<dbReference type="PANTHER" id="PTHR43792:SF1">
    <property type="entry name" value="N-ACETYLTRANSFERASE DOMAIN-CONTAINING PROTEIN"/>
    <property type="match status" value="1"/>
</dbReference>